<feature type="transmembrane region" description="Helical" evidence="1">
    <location>
        <begin position="21"/>
        <end position="42"/>
    </location>
</feature>
<protein>
    <submittedName>
        <fullName evidence="2">Uncharacterized protein</fullName>
    </submittedName>
</protein>
<sequence length="54" mass="6298">MIQRVLKQAKETLKDLNKNKWHYLYTGILIQLIFGVAGSFILRRIFGFVLLMTG</sequence>
<dbReference type="EMBL" id="LEOY01000003">
    <property type="protein sequence ID" value="RBR31095.1"/>
    <property type="molecule type" value="Genomic_DNA"/>
</dbReference>
<dbReference type="AlphaFoldDB" id="A0A366SI38"/>
<dbReference type="RefSeq" id="WP_240184942.1">
    <property type="nucleotide sequence ID" value="NZ_KZ845740.1"/>
</dbReference>
<keyword evidence="1" id="KW-0472">Membrane</keyword>
<dbReference type="Proteomes" id="UP000252800">
    <property type="component" value="Unassembled WGS sequence"/>
</dbReference>
<name>A0A366SI38_9ENTE</name>
<evidence type="ECO:0000313" key="2">
    <source>
        <dbReference type="EMBL" id="RBR31095.1"/>
    </source>
</evidence>
<accession>A0A366SI38</accession>
<keyword evidence="1" id="KW-1133">Transmembrane helix</keyword>
<reference evidence="2 3" key="1">
    <citation type="submission" date="2015-06" db="EMBL/GenBank/DDBJ databases">
        <title>The Genome Sequence of Enterococcus cecorum 170AEA1.</title>
        <authorList>
            <consortium name="The Broad Institute Genomics Platform"/>
            <consortium name="The Broad Institute Genome Sequencing Center for Infectious Disease"/>
            <person name="Earl A.M."/>
            <person name="Van Tyne D."/>
            <person name="Lebreton F."/>
            <person name="Saavedra J.T."/>
            <person name="Gilmore M.S."/>
            <person name="Manson McGuire A."/>
            <person name="Clock S."/>
            <person name="Crupain M."/>
            <person name="Rangan U."/>
            <person name="Young S."/>
            <person name="Abouelleil A."/>
            <person name="Cao P."/>
            <person name="Chapman S.B."/>
            <person name="Griggs A."/>
            <person name="Priest M."/>
            <person name="Shea T."/>
            <person name="Wortman J."/>
            <person name="Nusbaum C."/>
            <person name="Birren B."/>
        </authorList>
    </citation>
    <scope>NUCLEOTIDE SEQUENCE [LARGE SCALE GENOMIC DNA]</scope>
    <source>
        <strain evidence="2 3">170AEA1</strain>
    </source>
</reference>
<comment type="caution">
    <text evidence="2">The sequence shown here is derived from an EMBL/GenBank/DDBJ whole genome shotgun (WGS) entry which is preliminary data.</text>
</comment>
<evidence type="ECO:0000256" key="1">
    <source>
        <dbReference type="SAM" id="Phobius"/>
    </source>
</evidence>
<keyword evidence="1" id="KW-0812">Transmembrane</keyword>
<proteinExistence type="predicted"/>
<gene>
    <name evidence="2" type="ORF">EB18_00568</name>
</gene>
<evidence type="ECO:0000313" key="3">
    <source>
        <dbReference type="Proteomes" id="UP000252800"/>
    </source>
</evidence>
<organism evidence="2 3">
    <name type="scientific">Enterococcus cecorum</name>
    <dbReference type="NCBI Taxonomy" id="44008"/>
    <lineage>
        <taxon>Bacteria</taxon>
        <taxon>Bacillati</taxon>
        <taxon>Bacillota</taxon>
        <taxon>Bacilli</taxon>
        <taxon>Lactobacillales</taxon>
        <taxon>Enterococcaceae</taxon>
        <taxon>Enterococcus</taxon>
    </lineage>
</organism>